<evidence type="ECO:0000256" key="2">
    <source>
        <dbReference type="ARBA" id="ARBA00007406"/>
    </source>
</evidence>
<dbReference type="Gene3D" id="1.10.167.10">
    <property type="entry name" value="Regulator of G-protein Signalling 4, domain 2"/>
    <property type="match status" value="1"/>
</dbReference>
<keyword evidence="6" id="KW-0520">NAD</keyword>
<dbReference type="Gene3D" id="3.30.1520.10">
    <property type="entry name" value="Phox-like domain"/>
    <property type="match status" value="1"/>
</dbReference>
<dbReference type="Gene3D" id="3.30.360.10">
    <property type="entry name" value="Dihydrodipicolinate Reductase, domain 2"/>
    <property type="match status" value="1"/>
</dbReference>
<dbReference type="FunFam" id="3.40.50.720:FF:000266">
    <property type="entry name" value="Glyceraldehyde-3-phosphate dehydrogenase"/>
    <property type="match status" value="1"/>
</dbReference>
<dbReference type="CDD" id="cd05214">
    <property type="entry name" value="GAPDH_I_N"/>
    <property type="match status" value="1"/>
</dbReference>
<keyword evidence="7" id="KW-0324">Glycolysis</keyword>
<dbReference type="GO" id="GO:0019682">
    <property type="term" value="P:glyceraldehyde-3-phosphate metabolic process"/>
    <property type="evidence" value="ECO:0007669"/>
    <property type="project" value="UniProtKB-ARBA"/>
</dbReference>
<dbReference type="UniPathway" id="UPA00109">
    <property type="reaction ID" value="UER00184"/>
</dbReference>
<dbReference type="SUPFAM" id="SSF55347">
    <property type="entry name" value="Glyceraldehyde-3-phosphate dehydrogenase-like, C-terminal domain"/>
    <property type="match status" value="1"/>
</dbReference>
<dbReference type="InterPro" id="IPR036291">
    <property type="entry name" value="NAD(P)-bd_dom_sf"/>
</dbReference>
<dbReference type="InterPro" id="IPR036871">
    <property type="entry name" value="PX_dom_sf"/>
</dbReference>
<feature type="domain" description="PXA" evidence="14">
    <location>
        <begin position="95"/>
        <end position="347"/>
    </location>
</feature>
<dbReference type="OrthoDB" id="5772781at2759"/>
<dbReference type="GO" id="GO:0006096">
    <property type="term" value="P:glycolytic process"/>
    <property type="evidence" value="ECO:0007669"/>
    <property type="project" value="UniProtKB-UniPathway"/>
</dbReference>
<dbReference type="InterPro" id="IPR036305">
    <property type="entry name" value="RGS_sf"/>
</dbReference>
<dbReference type="SMART" id="SM00313">
    <property type="entry name" value="PXA"/>
    <property type="match status" value="1"/>
</dbReference>
<dbReference type="FunFam" id="3.30.360.10:FF:000001">
    <property type="entry name" value="Glyceraldehyde-3-phosphate dehydrogenase"/>
    <property type="match status" value="1"/>
</dbReference>
<dbReference type="GO" id="GO:0051287">
    <property type="term" value="F:NAD binding"/>
    <property type="evidence" value="ECO:0007669"/>
    <property type="project" value="InterPro"/>
</dbReference>
<dbReference type="STRING" id="77166.U4U474"/>
<comment type="subunit">
    <text evidence="3">Homotetramer.</text>
</comment>
<dbReference type="SMART" id="SM00846">
    <property type="entry name" value="Gp_dh_N"/>
    <property type="match status" value="1"/>
</dbReference>
<dbReference type="PROSITE" id="PS00071">
    <property type="entry name" value="GAPDH"/>
    <property type="match status" value="1"/>
</dbReference>
<evidence type="ECO:0000259" key="14">
    <source>
        <dbReference type="PROSITE" id="PS51207"/>
    </source>
</evidence>
<sequence length="1474" mass="165385">MEPQTTAWASLIVILLLSSFGVFGLLTVLAGISVFFVGAFSLLYLKLGDIESFYAKCAGNPLTTNQQSDGGLKAIKAALSSPKKVPKSDNRVTGSELIDSSLQEILGYIIRDYIEPWYRLISMDSEFPQLAVRQTAQTFAINISNRVKEVDWIPYLTQRLVDDAATHLRLYKQARAKMKIQEKQREARNSPAKDARASPKKTIHKRHKSETDVSWYNGKSSDFGRGNQLSTAIQKPFTSKWLSDVGNSKFFSPEAKECTLEEHFFNLELQMEKNLISRLVVCTDVAKEKEFLCEIMEVLLYILLPDEDFQCKPLRYLLRDIFSNGCLRNMPISSEMFLTTLRLTESPEELKSTKELRSRDAGGEDLAVKQQLSSLAYVVKLIDSRLVKMETSGCMDEALPMDKIPKIDLSLEQILQDSLGLSYFMDFVSSQGRQLDLFFYLNIEGWKDSLKKELLEVQQPSETALLVCEKARCSALGIYEQYLGGKEERVNISEDIAQSLHFKIRNLNEKPHEFWFDKVKKVMFEKMESECLAAFKRSKTYIKMLHELDLVPQSIAEEDSVSLNSIESLEKDNSMGETLKPNKSTANLLAVEQSPKLVKHARSFSDVTMFKGAENGQSLFNPHLAAPVDGDAASFSSKTEAESLKTGEYGLAVNIIETGIVCEKGKTFGIYAIRVSRQYSSGYLEEWHIYRRYSDFYDLHMKVKEKYPDLSKIAFPGKKTFHNMERAVLERRMKMLGSYMAELCQNTVMNAHRGLRDLLMTFLEQGDYDRATGGPISATINTLVNPIKSGMKTIKNMPEHLINTVDEVVGGLSKVFQSKSGKLPETSKVGASIEESDDNIPLRIMLLLMDEVFDLKSRNQWLRRRIVTILRQIVRTMFGDIVNRRILDYVSYVTSPKNVAHYLYVFKQSFWPNGMRSDRKSDRSADTKNRTRVASKAALLSCLSDELKHIIGSETTRKGLLTIFDLFQRPTLNRRLLYVLLEGVLCSLFPEKDLMVLFQKLHSKPQCDSNIEQMSQYLCVRVLIQLRNQRVDHVEAVLDVAPALLLRMNMPHPSVSRTFSTWRPHGALRRNLMGVSALECEAGIGWRFEQRPPTSNRVATNTNEVMPNKFQEKDAREAQKHQIAKVEVAATEKLLPGKNPGKMAQIGINGFGRIGRLVLRVALEKGVKVVGVNDPFLDPAYMVYLFKYDSTHGKFNGCVSTDGKCLFVNGDKIEVFNEKDPTKIPWGQVGAWCVVESTGAFTTVEKASLHLQGGAKKVIISAPSADAETYVCGVNLDKYDPSQNVLSNASCTTNCLAPLAKVIHDNFEIVEGLMTTVHATTATQKTVDGPSGKLWRDGRGAGQNIIPAATGAAKAVTKVIPDLKGKLTGMAFRVPVPNVSVVDLTCRLGKPASMDQIKQKIKEAAEGAFKGIIGYTEEEIVSSDVNGDCRSCIFDSLAGISLNDNFVKLIAWYDNEFGYSNRVVDLIKFIHSKS</sequence>
<dbReference type="SMART" id="SM00312">
    <property type="entry name" value="PX"/>
    <property type="match status" value="1"/>
</dbReference>
<comment type="pathway">
    <text evidence="1">Carbohydrate degradation; glycolysis; pyruvate from D-glyceraldehyde 3-phosphate: step 1/5.</text>
</comment>
<gene>
    <name evidence="15" type="ORF">D910_06091</name>
</gene>
<dbReference type="Pfam" id="PF00615">
    <property type="entry name" value="RGS"/>
    <property type="match status" value="1"/>
</dbReference>
<evidence type="ECO:0000259" key="12">
    <source>
        <dbReference type="PROSITE" id="PS50132"/>
    </source>
</evidence>
<reference evidence="15 16" key="1">
    <citation type="journal article" date="2013" name="Genome Biol.">
        <title>Draft genome of the mountain pine beetle, Dendroctonus ponderosae Hopkins, a major forest pest.</title>
        <authorList>
            <person name="Keeling C.I."/>
            <person name="Yuen M.M."/>
            <person name="Liao N.Y."/>
            <person name="Docking T.R."/>
            <person name="Chan S.K."/>
            <person name="Taylor G.A."/>
            <person name="Palmquist D.L."/>
            <person name="Jackman S.D."/>
            <person name="Nguyen A."/>
            <person name="Li M."/>
            <person name="Henderson H."/>
            <person name="Janes J.K."/>
            <person name="Zhao Y."/>
            <person name="Pandoh P."/>
            <person name="Moore R."/>
            <person name="Sperling F.A."/>
            <person name="Huber D.P."/>
            <person name="Birol I."/>
            <person name="Jones S.J."/>
            <person name="Bohlmann J."/>
        </authorList>
    </citation>
    <scope>NUCLEOTIDE SEQUENCE</scope>
</reference>
<feature type="compositionally biased region" description="Basic and acidic residues" evidence="10">
    <location>
        <begin position="182"/>
        <end position="197"/>
    </location>
</feature>
<dbReference type="CDD" id="cd06873">
    <property type="entry name" value="PX_SNX13"/>
    <property type="match status" value="1"/>
</dbReference>
<dbReference type="InterPro" id="IPR020830">
    <property type="entry name" value="GlycerAld_3-P_DH_AS"/>
</dbReference>
<dbReference type="CDD" id="cd18126">
    <property type="entry name" value="GAPDH_I_C"/>
    <property type="match status" value="1"/>
</dbReference>
<dbReference type="GO" id="GO:0050661">
    <property type="term" value="F:NADP binding"/>
    <property type="evidence" value="ECO:0007669"/>
    <property type="project" value="InterPro"/>
</dbReference>
<protein>
    <recommendedName>
        <fullName evidence="4">glyceraldehyde-3-phosphate dehydrogenase (phosphorylating)</fullName>
        <ecNumber evidence="4">1.2.1.12</ecNumber>
    </recommendedName>
</protein>
<evidence type="ECO:0000256" key="7">
    <source>
        <dbReference type="ARBA" id="ARBA00023152"/>
    </source>
</evidence>
<dbReference type="PRINTS" id="PR00078">
    <property type="entry name" value="G3PDHDRGNASE"/>
</dbReference>
<dbReference type="Pfam" id="PF00787">
    <property type="entry name" value="PX"/>
    <property type="match status" value="1"/>
</dbReference>
<dbReference type="InterPro" id="IPR001683">
    <property type="entry name" value="PX_dom"/>
</dbReference>
<dbReference type="PANTHER" id="PTHR10836:SF76">
    <property type="entry name" value="GLYCERALDEHYDE-3-PHOSPHATE DEHYDROGENASE-RELATED"/>
    <property type="match status" value="1"/>
</dbReference>
<dbReference type="InterPro" id="IPR016137">
    <property type="entry name" value="RGS"/>
</dbReference>
<evidence type="ECO:0000256" key="6">
    <source>
        <dbReference type="ARBA" id="ARBA00023027"/>
    </source>
</evidence>
<organism evidence="15 16">
    <name type="scientific">Dendroctonus ponderosae</name>
    <name type="common">Mountain pine beetle</name>
    <dbReference type="NCBI Taxonomy" id="77166"/>
    <lineage>
        <taxon>Eukaryota</taxon>
        <taxon>Metazoa</taxon>
        <taxon>Ecdysozoa</taxon>
        <taxon>Arthropoda</taxon>
        <taxon>Hexapoda</taxon>
        <taxon>Insecta</taxon>
        <taxon>Pterygota</taxon>
        <taxon>Neoptera</taxon>
        <taxon>Endopterygota</taxon>
        <taxon>Coleoptera</taxon>
        <taxon>Polyphaga</taxon>
        <taxon>Cucujiformia</taxon>
        <taxon>Curculionidae</taxon>
        <taxon>Scolytinae</taxon>
        <taxon>Dendroctonus</taxon>
    </lineage>
</organism>
<evidence type="ECO:0000256" key="5">
    <source>
        <dbReference type="ARBA" id="ARBA00023002"/>
    </source>
</evidence>
<evidence type="ECO:0000256" key="4">
    <source>
        <dbReference type="ARBA" id="ARBA00013119"/>
    </source>
</evidence>
<dbReference type="SUPFAM" id="SSF51735">
    <property type="entry name" value="NAD(P)-binding Rossmann-fold domains"/>
    <property type="match status" value="1"/>
</dbReference>
<evidence type="ECO:0000256" key="3">
    <source>
        <dbReference type="ARBA" id="ARBA00011881"/>
    </source>
</evidence>
<dbReference type="Pfam" id="PF08628">
    <property type="entry name" value="Nexin_C"/>
    <property type="match status" value="1"/>
</dbReference>
<dbReference type="InterPro" id="IPR020829">
    <property type="entry name" value="GlycerAld_3-P_DH_cat"/>
</dbReference>
<dbReference type="Pfam" id="PF02194">
    <property type="entry name" value="PXA"/>
    <property type="match status" value="1"/>
</dbReference>
<comment type="catalytic activity">
    <reaction evidence="8">
        <text>D-glyceraldehyde 3-phosphate + phosphate + NAD(+) = (2R)-3-phospho-glyceroyl phosphate + NADH + H(+)</text>
        <dbReference type="Rhea" id="RHEA:10300"/>
        <dbReference type="ChEBI" id="CHEBI:15378"/>
        <dbReference type="ChEBI" id="CHEBI:43474"/>
        <dbReference type="ChEBI" id="CHEBI:57540"/>
        <dbReference type="ChEBI" id="CHEBI:57604"/>
        <dbReference type="ChEBI" id="CHEBI:57945"/>
        <dbReference type="ChEBI" id="CHEBI:59776"/>
        <dbReference type="EC" id="1.2.1.12"/>
    </reaction>
</comment>
<keyword evidence="11" id="KW-1133">Transmembrane helix</keyword>
<dbReference type="PROSITE" id="PS50132">
    <property type="entry name" value="RGS"/>
    <property type="match status" value="1"/>
</dbReference>
<dbReference type="GO" id="GO:0004365">
    <property type="term" value="F:glyceraldehyde-3-phosphate dehydrogenase (NAD+) (phosphorylating) activity"/>
    <property type="evidence" value="ECO:0007669"/>
    <property type="project" value="UniProtKB-EC"/>
</dbReference>
<dbReference type="GO" id="GO:0006006">
    <property type="term" value="P:glucose metabolic process"/>
    <property type="evidence" value="ECO:0007669"/>
    <property type="project" value="InterPro"/>
</dbReference>
<dbReference type="PANTHER" id="PTHR10836">
    <property type="entry name" value="GLYCERALDEHYDE 3-PHOSPHATE DEHYDROGENASE"/>
    <property type="match status" value="1"/>
</dbReference>
<dbReference type="PROSITE" id="PS50195">
    <property type="entry name" value="PX"/>
    <property type="match status" value="1"/>
</dbReference>
<keyword evidence="5" id="KW-0560">Oxidoreductase</keyword>
<evidence type="ECO:0000256" key="9">
    <source>
        <dbReference type="RuleBase" id="RU000397"/>
    </source>
</evidence>
<keyword evidence="11" id="KW-0472">Membrane</keyword>
<dbReference type="InterPro" id="IPR003114">
    <property type="entry name" value="Phox_assoc"/>
</dbReference>
<evidence type="ECO:0000256" key="1">
    <source>
        <dbReference type="ARBA" id="ARBA00004869"/>
    </source>
</evidence>
<evidence type="ECO:0000256" key="8">
    <source>
        <dbReference type="ARBA" id="ARBA00047698"/>
    </source>
</evidence>
<dbReference type="SUPFAM" id="SSF64268">
    <property type="entry name" value="PX domain"/>
    <property type="match status" value="1"/>
</dbReference>
<evidence type="ECO:0000313" key="16">
    <source>
        <dbReference type="Proteomes" id="UP000030742"/>
    </source>
</evidence>
<dbReference type="PROSITE" id="PS51207">
    <property type="entry name" value="PXA"/>
    <property type="match status" value="1"/>
</dbReference>
<feature type="domain" description="PX" evidence="13">
    <location>
        <begin position="649"/>
        <end position="770"/>
    </location>
</feature>
<proteinExistence type="inferred from homology"/>
<dbReference type="InterPro" id="IPR020831">
    <property type="entry name" value="GlycerAld/Erythrose_P_DH"/>
</dbReference>
<accession>U4U474</accession>
<feature type="transmembrane region" description="Helical" evidence="11">
    <location>
        <begin position="12"/>
        <end position="45"/>
    </location>
</feature>
<comment type="similarity">
    <text evidence="2 9">Belongs to the glyceraldehyde-3-phosphate dehydrogenase family.</text>
</comment>
<dbReference type="EMBL" id="KB632094">
    <property type="protein sequence ID" value="ERL88709.1"/>
    <property type="molecule type" value="Genomic_DNA"/>
</dbReference>
<dbReference type="Gene3D" id="3.40.50.720">
    <property type="entry name" value="NAD(P)-binding Rossmann-like Domain"/>
    <property type="match status" value="1"/>
</dbReference>
<evidence type="ECO:0000259" key="13">
    <source>
        <dbReference type="PROSITE" id="PS50195"/>
    </source>
</evidence>
<dbReference type="NCBIfam" id="TIGR01534">
    <property type="entry name" value="GAPDH-I"/>
    <property type="match status" value="1"/>
</dbReference>
<dbReference type="Proteomes" id="UP000030742">
    <property type="component" value="Unassembled WGS sequence"/>
</dbReference>
<dbReference type="GO" id="GO:0035091">
    <property type="term" value="F:phosphatidylinositol binding"/>
    <property type="evidence" value="ECO:0007669"/>
    <property type="project" value="InterPro"/>
</dbReference>
<dbReference type="EC" id="1.2.1.12" evidence="4"/>
<dbReference type="InterPro" id="IPR044926">
    <property type="entry name" value="RGS_subdomain_2"/>
</dbReference>
<dbReference type="Pfam" id="PF02800">
    <property type="entry name" value="Gp_dh_C"/>
    <property type="match status" value="1"/>
</dbReference>
<evidence type="ECO:0000256" key="11">
    <source>
        <dbReference type="SAM" id="Phobius"/>
    </source>
</evidence>
<evidence type="ECO:0000256" key="10">
    <source>
        <dbReference type="SAM" id="MobiDB-lite"/>
    </source>
</evidence>
<dbReference type="SMART" id="SM00315">
    <property type="entry name" value="RGS"/>
    <property type="match status" value="1"/>
</dbReference>
<feature type="region of interest" description="Disordered" evidence="10">
    <location>
        <begin position="182"/>
        <end position="204"/>
    </location>
</feature>
<dbReference type="InterPro" id="IPR037437">
    <property type="entry name" value="SNX13_PX"/>
</dbReference>
<dbReference type="SUPFAM" id="SSF48097">
    <property type="entry name" value="Regulator of G-protein signaling, RGS"/>
    <property type="match status" value="1"/>
</dbReference>
<dbReference type="InterPro" id="IPR013937">
    <property type="entry name" value="Sorting_nexin_C"/>
</dbReference>
<dbReference type="InterPro" id="IPR006424">
    <property type="entry name" value="Glyceraldehyde-3-P_DH_1"/>
</dbReference>
<name>U4U474_DENPD</name>
<keyword evidence="11" id="KW-0812">Transmembrane</keyword>
<dbReference type="GO" id="GO:0005829">
    <property type="term" value="C:cytosol"/>
    <property type="evidence" value="ECO:0007669"/>
    <property type="project" value="TreeGrafter"/>
</dbReference>
<feature type="domain" description="RGS" evidence="12">
    <location>
        <begin position="410"/>
        <end position="545"/>
    </location>
</feature>
<dbReference type="Pfam" id="PF00044">
    <property type="entry name" value="Gp_dh_N"/>
    <property type="match status" value="1"/>
</dbReference>
<dbReference type="InterPro" id="IPR020828">
    <property type="entry name" value="GlycerAld_3-P_DH_NAD(P)-bd"/>
</dbReference>
<evidence type="ECO:0000313" key="15">
    <source>
        <dbReference type="EMBL" id="ERL88709.1"/>
    </source>
</evidence>